<sequence length="425" mass="45227">MQFNVLTIFPEFFDSFLSCGLMAKAVEAGVVAVARVNPRDYAADRHHTVDDRPYGGGPGMVMGLPTMVAALRALPAPGKILMLSPAGKPLTQAMAAELAQEPSLTLLCGRYEGIDARIFELFDVTPVSVGDFVLSGGESAAACLMEAVARLVPGFMGKDASADEESFSAGLLEYPHYTRPEVFEGLPVPPELLTGNHAAIAAWRRRRSLETTLARRPDLFDATPLSPEDADFLKGTPRRRSGRNCHIGLVHGPVLLKDGSVGTVSLTNLDVHDIARVSRTYGLGGFEVVTPLRDQLALAGRIVEHWRAGPGARSNPDRAKALSLVRLHETLDAALAAVSAEHGRPAALVATSARGPATLSFKAAREMMATRPMLVVLGTGHGLAEDVLERADGVLPAIRPFSDYNHLSVRAAAGILVDRLIGDAL</sequence>
<feature type="domain" description="tRNA (guanine-N(1)-)-methyltransferase C-terminal" evidence="18">
    <location>
        <begin position="245"/>
        <end position="422"/>
    </location>
</feature>
<dbReference type="InterPro" id="IPR029026">
    <property type="entry name" value="tRNA_m1G_MTases_N"/>
</dbReference>
<evidence type="ECO:0000256" key="4">
    <source>
        <dbReference type="ARBA" id="ARBA00011738"/>
    </source>
</evidence>
<dbReference type="NCBIfam" id="TIGR00088">
    <property type="entry name" value="trmD"/>
    <property type="match status" value="1"/>
</dbReference>
<dbReference type="FunFam" id="1.10.1270.20:FF:000001">
    <property type="entry name" value="tRNA (guanine-N(1)-)-methyltransferase"/>
    <property type="match status" value="1"/>
</dbReference>
<dbReference type="PANTHER" id="PTHR46417:SF1">
    <property type="entry name" value="TRNA (GUANINE-N(1)-)-METHYLTRANSFERASE"/>
    <property type="match status" value="1"/>
</dbReference>
<evidence type="ECO:0000256" key="8">
    <source>
        <dbReference type="ARBA" id="ARBA00022603"/>
    </source>
</evidence>
<dbReference type="GO" id="GO:0005829">
    <property type="term" value="C:cytosol"/>
    <property type="evidence" value="ECO:0007669"/>
    <property type="project" value="TreeGrafter"/>
</dbReference>
<keyword evidence="20" id="KW-1185">Reference proteome</keyword>
<organism evidence="19 20">
    <name type="scientific">Solidesulfovibrio carbinolicus</name>
    <dbReference type="NCBI Taxonomy" id="296842"/>
    <lineage>
        <taxon>Bacteria</taxon>
        <taxon>Pseudomonadati</taxon>
        <taxon>Thermodesulfobacteriota</taxon>
        <taxon>Desulfovibrionia</taxon>
        <taxon>Desulfovibrionales</taxon>
        <taxon>Desulfovibrionaceae</taxon>
        <taxon>Solidesulfovibrio</taxon>
    </lineage>
</organism>
<comment type="function">
    <text evidence="1 15 16">Specifically methylates guanosine-37 in various tRNAs.</text>
</comment>
<dbReference type="Gene3D" id="1.10.1270.20">
    <property type="entry name" value="tRNA(m1g37)methyltransferase, domain 2"/>
    <property type="match status" value="1"/>
</dbReference>
<dbReference type="EC" id="2.1.1.228" evidence="5 15"/>
<keyword evidence="11 15" id="KW-0819">tRNA processing</keyword>
<evidence type="ECO:0000256" key="6">
    <source>
        <dbReference type="ARBA" id="ARBA00014679"/>
    </source>
</evidence>
<evidence type="ECO:0000313" key="20">
    <source>
        <dbReference type="Proteomes" id="UP000293296"/>
    </source>
</evidence>
<evidence type="ECO:0000256" key="11">
    <source>
        <dbReference type="ARBA" id="ARBA00022694"/>
    </source>
</evidence>
<proteinExistence type="inferred from homology"/>
<comment type="subcellular location">
    <subcellularLocation>
        <location evidence="2 15 16">Cytoplasm</location>
    </subcellularLocation>
</comment>
<dbReference type="KEGG" id="dcb:C3Y92_04665"/>
<dbReference type="InterPro" id="IPR002649">
    <property type="entry name" value="tRNA_m1G_MeTrfase_TrmD"/>
</dbReference>
<keyword evidence="10 15" id="KW-0949">S-adenosyl-L-methionine</keyword>
<evidence type="ECO:0000256" key="12">
    <source>
        <dbReference type="ARBA" id="ARBA00029736"/>
    </source>
</evidence>
<dbReference type="SUPFAM" id="SSF75217">
    <property type="entry name" value="alpha/beta knot"/>
    <property type="match status" value="1"/>
</dbReference>
<dbReference type="NCBIfam" id="NF000648">
    <property type="entry name" value="PRK00026.1"/>
    <property type="match status" value="1"/>
</dbReference>
<dbReference type="HAMAP" id="MF_00605">
    <property type="entry name" value="TrmD"/>
    <property type="match status" value="1"/>
</dbReference>
<dbReference type="Pfam" id="PF01746">
    <property type="entry name" value="tRNA_m1G_MT"/>
    <property type="match status" value="1"/>
</dbReference>
<dbReference type="CDD" id="cd18080">
    <property type="entry name" value="TrmD-like"/>
    <property type="match status" value="1"/>
</dbReference>
<evidence type="ECO:0000256" key="16">
    <source>
        <dbReference type="RuleBase" id="RU003464"/>
    </source>
</evidence>
<name>A0A4P6HHH4_9BACT</name>
<dbReference type="PANTHER" id="PTHR46417">
    <property type="entry name" value="TRNA (GUANINE-N(1)-)-METHYLTRANSFERASE"/>
    <property type="match status" value="1"/>
</dbReference>
<evidence type="ECO:0000256" key="10">
    <source>
        <dbReference type="ARBA" id="ARBA00022691"/>
    </source>
</evidence>
<keyword evidence="9 15" id="KW-0808">Transferase</keyword>
<feature type="domain" description="tRNA methyltransferase TRMD/TRM10-type" evidence="17">
    <location>
        <begin position="1"/>
        <end position="221"/>
    </location>
</feature>
<dbReference type="Gene3D" id="3.40.1280.10">
    <property type="match status" value="2"/>
</dbReference>
<keyword evidence="8 15" id="KW-0489">Methyltransferase</keyword>
<reference evidence="19 20" key="1">
    <citation type="submission" date="2018-02" db="EMBL/GenBank/DDBJ databases">
        <title>Genome sequence of Desulfovibrio carbinolicus DSM 3852.</title>
        <authorList>
            <person name="Wilbanks E."/>
            <person name="Skennerton C.T."/>
            <person name="Orphan V.J."/>
        </authorList>
    </citation>
    <scope>NUCLEOTIDE SEQUENCE [LARGE SCALE GENOMIC DNA]</scope>
    <source>
        <strain evidence="19 20">DSM 3852</strain>
    </source>
</reference>
<gene>
    <name evidence="15" type="primary">trmD</name>
    <name evidence="19" type="ORF">C3Y92_04665</name>
</gene>
<comment type="subunit">
    <text evidence="4 15 16">Homodimer.</text>
</comment>
<dbReference type="AlphaFoldDB" id="A0A4P6HHH4"/>
<evidence type="ECO:0000256" key="2">
    <source>
        <dbReference type="ARBA" id="ARBA00004496"/>
    </source>
</evidence>
<evidence type="ECO:0000313" key="19">
    <source>
        <dbReference type="EMBL" id="QAZ66573.1"/>
    </source>
</evidence>
<evidence type="ECO:0000256" key="3">
    <source>
        <dbReference type="ARBA" id="ARBA00007630"/>
    </source>
</evidence>
<dbReference type="Pfam" id="PF09936">
    <property type="entry name" value="Methyltrn_RNA_4"/>
    <property type="match status" value="1"/>
</dbReference>
<evidence type="ECO:0000259" key="17">
    <source>
        <dbReference type="Pfam" id="PF01746"/>
    </source>
</evidence>
<evidence type="ECO:0000256" key="1">
    <source>
        <dbReference type="ARBA" id="ARBA00002634"/>
    </source>
</evidence>
<evidence type="ECO:0000256" key="5">
    <source>
        <dbReference type="ARBA" id="ARBA00012807"/>
    </source>
</evidence>
<dbReference type="GO" id="GO:0052906">
    <property type="term" value="F:tRNA (guanine(37)-N1)-methyltransferase activity"/>
    <property type="evidence" value="ECO:0007669"/>
    <property type="project" value="UniProtKB-UniRule"/>
</dbReference>
<dbReference type="InterPro" id="IPR029028">
    <property type="entry name" value="Alpha/beta_knot_MTases"/>
</dbReference>
<evidence type="ECO:0000256" key="9">
    <source>
        <dbReference type="ARBA" id="ARBA00022679"/>
    </source>
</evidence>
<evidence type="ECO:0000256" key="7">
    <source>
        <dbReference type="ARBA" id="ARBA00022490"/>
    </source>
</evidence>
<keyword evidence="7 15" id="KW-0963">Cytoplasm</keyword>
<comment type="similarity">
    <text evidence="3 15 16">Belongs to the RNA methyltransferase TrmD family.</text>
</comment>
<protein>
    <recommendedName>
        <fullName evidence="6 15">tRNA (guanine-N(1)-)-methyltransferase</fullName>
        <ecNumber evidence="5 15">2.1.1.228</ecNumber>
    </recommendedName>
    <alternativeName>
        <fullName evidence="12 15">M1G-methyltransferase</fullName>
    </alternativeName>
    <alternativeName>
        <fullName evidence="13 15">tRNA [GM37] methyltransferase</fullName>
    </alternativeName>
</protein>
<dbReference type="CDD" id="cd18085">
    <property type="entry name" value="TM1570-like"/>
    <property type="match status" value="1"/>
</dbReference>
<dbReference type="InterPro" id="IPR016009">
    <property type="entry name" value="tRNA_MeTrfase_TRMD/TRM10"/>
</dbReference>
<accession>A0A4P6HHH4</accession>
<comment type="catalytic activity">
    <reaction evidence="14 15 16">
        <text>guanosine(37) in tRNA + S-adenosyl-L-methionine = N(1)-methylguanosine(37) in tRNA + S-adenosyl-L-homocysteine + H(+)</text>
        <dbReference type="Rhea" id="RHEA:36899"/>
        <dbReference type="Rhea" id="RHEA-COMP:10145"/>
        <dbReference type="Rhea" id="RHEA-COMP:10147"/>
        <dbReference type="ChEBI" id="CHEBI:15378"/>
        <dbReference type="ChEBI" id="CHEBI:57856"/>
        <dbReference type="ChEBI" id="CHEBI:59789"/>
        <dbReference type="ChEBI" id="CHEBI:73542"/>
        <dbReference type="ChEBI" id="CHEBI:74269"/>
        <dbReference type="EC" id="2.1.1.228"/>
    </reaction>
</comment>
<evidence type="ECO:0000256" key="13">
    <source>
        <dbReference type="ARBA" id="ARBA00033392"/>
    </source>
</evidence>
<dbReference type="EMBL" id="CP026538">
    <property type="protein sequence ID" value="QAZ66573.1"/>
    <property type="molecule type" value="Genomic_DNA"/>
</dbReference>
<dbReference type="RefSeq" id="WP_129349953.1">
    <property type="nucleotide sequence ID" value="NZ_CP026538.1"/>
</dbReference>
<evidence type="ECO:0000256" key="15">
    <source>
        <dbReference type="HAMAP-Rule" id="MF_00605"/>
    </source>
</evidence>
<dbReference type="GO" id="GO:0002939">
    <property type="term" value="P:tRNA N1-guanine methylation"/>
    <property type="evidence" value="ECO:0007669"/>
    <property type="project" value="TreeGrafter"/>
</dbReference>
<feature type="binding site" evidence="15">
    <location>
        <position position="109"/>
    </location>
    <ligand>
        <name>S-adenosyl-L-methionine</name>
        <dbReference type="ChEBI" id="CHEBI:59789"/>
    </ligand>
</feature>
<feature type="binding site" evidence="15">
    <location>
        <begin position="129"/>
        <end position="134"/>
    </location>
    <ligand>
        <name>S-adenosyl-L-methionine</name>
        <dbReference type="ChEBI" id="CHEBI:59789"/>
    </ligand>
</feature>
<evidence type="ECO:0000256" key="14">
    <source>
        <dbReference type="ARBA" id="ARBA00047783"/>
    </source>
</evidence>
<dbReference type="Proteomes" id="UP000293296">
    <property type="component" value="Chromosome"/>
</dbReference>
<evidence type="ECO:0000259" key="18">
    <source>
        <dbReference type="Pfam" id="PF09936"/>
    </source>
</evidence>
<dbReference type="OrthoDB" id="9807416at2"/>
<dbReference type="InterPro" id="IPR019230">
    <property type="entry name" value="RNA_MeTrfase_C_dom"/>
</dbReference>
<dbReference type="InterPro" id="IPR023148">
    <property type="entry name" value="tRNA_m1G_MeTrfase_C_sf"/>
</dbReference>